<keyword evidence="4" id="KW-0812">Transmembrane</keyword>
<name>A0A8S1YL10_9CILI</name>
<organism evidence="5 6">
    <name type="scientific">Paramecium pentaurelia</name>
    <dbReference type="NCBI Taxonomy" id="43138"/>
    <lineage>
        <taxon>Eukaryota</taxon>
        <taxon>Sar</taxon>
        <taxon>Alveolata</taxon>
        <taxon>Ciliophora</taxon>
        <taxon>Intramacronucleata</taxon>
        <taxon>Oligohymenophorea</taxon>
        <taxon>Peniculida</taxon>
        <taxon>Parameciidae</taxon>
        <taxon>Paramecium</taxon>
    </lineage>
</organism>
<keyword evidence="4" id="KW-1133">Transmembrane helix</keyword>
<dbReference type="Proteomes" id="UP000689195">
    <property type="component" value="Unassembled WGS sequence"/>
</dbReference>
<dbReference type="PANTHER" id="PTHR38934:SF6">
    <property type="entry name" value="CHROMOSOME UNDETERMINED SCAFFOLD_176, WHOLE GENOME SHOTGUN SEQUENCE"/>
    <property type="match status" value="1"/>
</dbReference>
<dbReference type="Pfam" id="PF13948">
    <property type="entry name" value="DUF4215"/>
    <property type="match status" value="1"/>
</dbReference>
<sequence>MRMPIFLGCALEIYNYFQDLILNNIYVLIIIILHLMVVSLLFMIVLKVVVTALKVLVQIVQLDGNSNNLIKVVYQFVMILQQLVFKYVMMEIKYLMMVVINVRFLVFQTAYFVNLKNVQNLVLFFELSDDKQKCIRKCDNNAFKNIIDTIMISMMNCKLCINYQCYLCEYGWQLRDNYCYLLCGDGEVAYSIEQCEDSNNIPNDRCFEYQLECLPHCLQCLDIYTCLICQDNFQKQQNYYVCQSVVMVLSSLNLRIVIMVIINLMRVGNICKKCDNKFVLNRETAVCQEQNTEQIFFDPITDNQYNVMRGNGILNIQEECDDNNVNNLDGCSNQCKIEDKWDFVQTIFQSQCFLLTSFYLEFIFHTNSYQYVSLSFSNLVKLNESIFNLIPRIKVQIDIYLWNSIIIQFKMHNKSFVIYDNCSRLIRFEMRITFKVDTSQKSKSINFQLPLFQIVIKQRYLLNYITSPFGLLLDQLQAVYY</sequence>
<keyword evidence="4" id="KW-0472">Membrane</keyword>
<feature type="transmembrane region" description="Helical" evidence="4">
    <location>
        <begin position="245"/>
        <end position="265"/>
    </location>
</feature>
<feature type="transmembrane region" description="Helical" evidence="4">
    <location>
        <begin position="25"/>
        <end position="57"/>
    </location>
</feature>
<evidence type="ECO:0000313" key="6">
    <source>
        <dbReference type="Proteomes" id="UP000689195"/>
    </source>
</evidence>
<dbReference type="InterPro" id="IPR011936">
    <property type="entry name" value="Myxo_disulph_rpt"/>
</dbReference>
<reference evidence="5" key="1">
    <citation type="submission" date="2021-01" db="EMBL/GenBank/DDBJ databases">
        <authorList>
            <consortium name="Genoscope - CEA"/>
            <person name="William W."/>
        </authorList>
    </citation>
    <scope>NUCLEOTIDE SEQUENCE</scope>
</reference>
<accession>A0A8S1YL10</accession>
<evidence type="ECO:0000256" key="3">
    <source>
        <dbReference type="ARBA" id="ARBA00023157"/>
    </source>
</evidence>
<dbReference type="PANTHER" id="PTHR38934">
    <property type="entry name" value="HYPHALLY REGULATED CELL WALL PROTEIN 1"/>
    <property type="match status" value="1"/>
</dbReference>
<evidence type="ECO:0000256" key="4">
    <source>
        <dbReference type="SAM" id="Phobius"/>
    </source>
</evidence>
<comment type="caution">
    <text evidence="5">The sequence shown here is derived from an EMBL/GenBank/DDBJ whole genome shotgun (WGS) entry which is preliminary data.</text>
</comment>
<evidence type="ECO:0000313" key="5">
    <source>
        <dbReference type="EMBL" id="CAD8214333.1"/>
    </source>
</evidence>
<evidence type="ECO:0008006" key="7">
    <source>
        <dbReference type="Google" id="ProtNLM"/>
    </source>
</evidence>
<feature type="transmembrane region" description="Helical" evidence="4">
    <location>
        <begin position="94"/>
        <end position="113"/>
    </location>
</feature>
<gene>
    <name evidence="5" type="ORF">PPENT_87.1.T2070008</name>
</gene>
<dbReference type="AlphaFoldDB" id="A0A8S1YL10"/>
<keyword evidence="6" id="KW-1185">Reference proteome</keyword>
<keyword evidence="2" id="KW-0677">Repeat</keyword>
<keyword evidence="3" id="KW-1015">Disulfide bond</keyword>
<dbReference type="NCBIfam" id="TIGR02232">
    <property type="entry name" value="myxo_disulf_rpt"/>
    <property type="match status" value="2"/>
</dbReference>
<dbReference type="OrthoDB" id="311193at2759"/>
<proteinExistence type="predicted"/>
<evidence type="ECO:0000256" key="2">
    <source>
        <dbReference type="ARBA" id="ARBA00022737"/>
    </source>
</evidence>
<dbReference type="EMBL" id="CAJJDO010000207">
    <property type="protein sequence ID" value="CAD8214333.1"/>
    <property type="molecule type" value="Genomic_DNA"/>
</dbReference>
<protein>
    <recommendedName>
        <fullName evidence="7">Transmembrane protein</fullName>
    </recommendedName>
</protein>
<evidence type="ECO:0000256" key="1">
    <source>
        <dbReference type="ARBA" id="ARBA00022729"/>
    </source>
</evidence>
<keyword evidence="1" id="KW-0732">Signal</keyword>